<dbReference type="NCBIfam" id="NF005932">
    <property type="entry name" value="PRK07956.1"/>
    <property type="match status" value="1"/>
</dbReference>
<feature type="domain" description="NAD-dependent DNA ligase N-terminal" evidence="8">
    <location>
        <begin position="3"/>
        <end position="401"/>
    </location>
</feature>
<sequence>MIQTLQDYHNLVENLCLYAHHYYVLAKPLVSDEIYDQLYHQALAYEQAHPEDILPHSPTQRVGGEVMPFLPKQEHKARMWSLDNVFSFKELQEWLKRLSDFAKAPLESFICSPKLDGASLNLYYEDGHLVSASMRGNGVVGELVTHNVKTIRSIPLKIPYTKPIEIRGEVLLLKKDFNALNADRLAQGLAPFANARNASVGSLRQLNSGITAQRKLTFYPWGLGFCAQEFTSFKQAMQEVQEWGFLGLDFVACESAQQIQEAFSAFSAKRPNLPYEADGMVAILDNLELQRSLGFTIKAPRFAIAYKFPTAEKCTKLLKVLNQVGRSGAITPVGVLEPVFVQGALVSRATLDNYTQIEQQDLQINDIVVVVRSGEVIPKILRPLKELRDHTQAKITPHPLPQL</sequence>
<reference evidence="9 10" key="1">
    <citation type="submission" date="2021-07" db="EMBL/GenBank/DDBJ databases">
        <title>Novel Helicobacter sp. Isolated from a dog.</title>
        <authorList>
            <person name="Rimbara E."/>
            <person name="Suzuki M."/>
        </authorList>
    </citation>
    <scope>NUCLEOTIDE SEQUENCE [LARGE SCALE GENOMIC DNA]</scope>
    <source>
        <strain evidence="10">NHP19-003</strain>
    </source>
</reference>
<dbReference type="InterPro" id="IPR013839">
    <property type="entry name" value="DNAligase_adenylation"/>
</dbReference>
<keyword evidence="6" id="KW-0234">DNA repair</keyword>
<dbReference type="SUPFAM" id="SSF56091">
    <property type="entry name" value="DNA ligase/mRNA capping enzyme, catalytic domain"/>
    <property type="match status" value="1"/>
</dbReference>
<evidence type="ECO:0000256" key="3">
    <source>
        <dbReference type="ARBA" id="ARBA00022705"/>
    </source>
</evidence>
<dbReference type="SMART" id="SM00532">
    <property type="entry name" value="LIGANc"/>
    <property type="match status" value="1"/>
</dbReference>
<proteinExistence type="predicted"/>
<keyword evidence="5" id="KW-0520">NAD</keyword>
<dbReference type="CDD" id="cd00114">
    <property type="entry name" value="LIGANc"/>
    <property type="match status" value="1"/>
</dbReference>
<organism evidence="9 10">
    <name type="scientific">Helicobacter gastrocanis</name>
    <dbReference type="NCBI Taxonomy" id="2849641"/>
    <lineage>
        <taxon>Bacteria</taxon>
        <taxon>Pseudomonadati</taxon>
        <taxon>Campylobacterota</taxon>
        <taxon>Epsilonproteobacteria</taxon>
        <taxon>Campylobacterales</taxon>
        <taxon>Helicobacteraceae</taxon>
        <taxon>Helicobacter</taxon>
    </lineage>
</organism>
<protein>
    <recommendedName>
        <fullName evidence="1">DNA ligase (NAD(+))</fullName>
        <ecNumber evidence="1">6.5.1.2</ecNumber>
    </recommendedName>
</protein>
<keyword evidence="10" id="KW-1185">Reference proteome</keyword>
<evidence type="ECO:0000313" key="10">
    <source>
        <dbReference type="Proteomes" id="UP000826775"/>
    </source>
</evidence>
<evidence type="ECO:0000256" key="4">
    <source>
        <dbReference type="ARBA" id="ARBA00022763"/>
    </source>
</evidence>
<dbReference type="InterPro" id="IPR012340">
    <property type="entry name" value="NA-bd_OB-fold"/>
</dbReference>
<dbReference type="Gene3D" id="1.10.287.610">
    <property type="entry name" value="Helix hairpin bin"/>
    <property type="match status" value="1"/>
</dbReference>
<dbReference type="PROSITE" id="PS01056">
    <property type="entry name" value="DNA_LIGASE_N2"/>
    <property type="match status" value="1"/>
</dbReference>
<dbReference type="Pfam" id="PF01653">
    <property type="entry name" value="DNA_ligase_aden"/>
    <property type="match status" value="1"/>
</dbReference>
<dbReference type="NCBIfam" id="TIGR00575">
    <property type="entry name" value="dnlj"/>
    <property type="match status" value="1"/>
</dbReference>
<evidence type="ECO:0000259" key="8">
    <source>
        <dbReference type="SMART" id="SM00532"/>
    </source>
</evidence>
<name>A0ABN6I7Y6_9HELI</name>
<dbReference type="InterPro" id="IPR013840">
    <property type="entry name" value="DNAligase_N"/>
</dbReference>
<dbReference type="EMBL" id="AP024814">
    <property type="protein sequence ID" value="BCZ17635.1"/>
    <property type="molecule type" value="Genomic_DNA"/>
</dbReference>
<keyword evidence="4" id="KW-0227">DNA damage</keyword>
<evidence type="ECO:0000256" key="2">
    <source>
        <dbReference type="ARBA" id="ARBA00022598"/>
    </source>
</evidence>
<dbReference type="InterPro" id="IPR033136">
    <property type="entry name" value="DNA_ligase_CS"/>
</dbReference>
<evidence type="ECO:0000256" key="5">
    <source>
        <dbReference type="ARBA" id="ARBA00023027"/>
    </source>
</evidence>
<accession>A0ABN6I7Y6</accession>
<dbReference type="Pfam" id="PF03120">
    <property type="entry name" value="OB_DNA_ligase"/>
    <property type="match status" value="1"/>
</dbReference>
<gene>
    <name evidence="9" type="ORF">NHP190003_09170</name>
</gene>
<evidence type="ECO:0000313" key="9">
    <source>
        <dbReference type="EMBL" id="BCZ17635.1"/>
    </source>
</evidence>
<dbReference type="InterPro" id="IPR004150">
    <property type="entry name" value="NAD_DNA_ligase_OB"/>
</dbReference>
<evidence type="ECO:0000256" key="7">
    <source>
        <dbReference type="ARBA" id="ARBA00034005"/>
    </source>
</evidence>
<evidence type="ECO:0000256" key="1">
    <source>
        <dbReference type="ARBA" id="ARBA00012722"/>
    </source>
</evidence>
<dbReference type="Gene3D" id="2.40.50.140">
    <property type="entry name" value="Nucleic acid-binding proteins"/>
    <property type="match status" value="1"/>
</dbReference>
<keyword evidence="3" id="KW-0235">DNA replication</keyword>
<dbReference type="InterPro" id="IPR001679">
    <property type="entry name" value="DNA_ligase"/>
</dbReference>
<dbReference type="EC" id="6.5.1.2" evidence="1"/>
<dbReference type="Proteomes" id="UP000826775">
    <property type="component" value="Chromosome"/>
</dbReference>
<comment type="catalytic activity">
    <reaction evidence="7">
        <text>NAD(+) + (deoxyribonucleotide)n-3'-hydroxyl + 5'-phospho-(deoxyribonucleotide)m = (deoxyribonucleotide)n+m + AMP + beta-nicotinamide D-nucleotide.</text>
        <dbReference type="EC" id="6.5.1.2"/>
    </reaction>
</comment>
<dbReference type="SUPFAM" id="SSF50249">
    <property type="entry name" value="Nucleic acid-binding proteins"/>
    <property type="match status" value="1"/>
</dbReference>
<keyword evidence="2" id="KW-0436">Ligase</keyword>
<evidence type="ECO:0000256" key="6">
    <source>
        <dbReference type="ARBA" id="ARBA00023204"/>
    </source>
</evidence>
<dbReference type="Gene3D" id="3.30.470.30">
    <property type="entry name" value="DNA ligase/mRNA capping enzyme"/>
    <property type="match status" value="1"/>
</dbReference>
<dbReference type="RefSeq" id="WP_260320504.1">
    <property type="nucleotide sequence ID" value="NZ_AP024814.1"/>
</dbReference>